<protein>
    <submittedName>
        <fullName evidence="2">Uncharacterized protein</fullName>
    </submittedName>
</protein>
<proteinExistence type="predicted"/>
<dbReference type="VEuPathDB" id="FungiDB:BDEG_28247"/>
<feature type="region of interest" description="Disordered" evidence="1">
    <location>
        <begin position="68"/>
        <end position="106"/>
    </location>
</feature>
<evidence type="ECO:0000256" key="1">
    <source>
        <dbReference type="SAM" id="MobiDB-lite"/>
    </source>
</evidence>
<reference evidence="2 3" key="2">
    <citation type="submission" date="2016-05" db="EMBL/GenBank/DDBJ databases">
        <title>Lineage-specific infection strategies underlie the spectrum of fungal disease in amphibians.</title>
        <authorList>
            <person name="Cuomo C.A."/>
            <person name="Farrer R.A."/>
            <person name="James T."/>
            <person name="Longcore J."/>
            <person name="Birren B."/>
        </authorList>
    </citation>
    <scope>NUCLEOTIDE SEQUENCE [LARGE SCALE GENOMIC DNA]</scope>
    <source>
        <strain evidence="2 3">JEL423</strain>
    </source>
</reference>
<dbReference type="Proteomes" id="UP000077115">
    <property type="component" value="Unassembled WGS sequence"/>
</dbReference>
<evidence type="ECO:0000313" key="2">
    <source>
        <dbReference type="EMBL" id="OAJ45082.1"/>
    </source>
</evidence>
<sequence>MAFPLYAWMPSLTPQTTARIGWYKDCIPKSTSDQLNDIHNLFTHQQEQLWEPAIPLGVEMAIDATHINKSASNRDGSDRNHGHAMNMVHQDGHHLDTSARSILHAS</sequence>
<name>A0A177WYY8_BATDL</name>
<organism evidence="2 3">
    <name type="scientific">Batrachochytrium dendrobatidis (strain JEL423)</name>
    <dbReference type="NCBI Taxonomy" id="403673"/>
    <lineage>
        <taxon>Eukaryota</taxon>
        <taxon>Fungi</taxon>
        <taxon>Fungi incertae sedis</taxon>
        <taxon>Chytridiomycota</taxon>
        <taxon>Chytridiomycota incertae sedis</taxon>
        <taxon>Chytridiomycetes</taxon>
        <taxon>Rhizophydiales</taxon>
        <taxon>Rhizophydiales incertae sedis</taxon>
        <taxon>Batrachochytrium</taxon>
    </lineage>
</organism>
<gene>
    <name evidence="2" type="ORF">BDEG_28247</name>
</gene>
<dbReference type="EMBL" id="DS022314">
    <property type="protein sequence ID" value="OAJ45082.1"/>
    <property type="molecule type" value="Genomic_DNA"/>
</dbReference>
<reference evidence="2 3" key="1">
    <citation type="submission" date="2006-10" db="EMBL/GenBank/DDBJ databases">
        <title>The Genome Sequence of Batrachochytrium dendrobatidis JEL423.</title>
        <authorList>
            <consortium name="The Broad Institute Genome Sequencing Platform"/>
            <person name="Birren B."/>
            <person name="Lander E."/>
            <person name="Galagan J."/>
            <person name="Cuomo C."/>
            <person name="Devon K."/>
            <person name="Jaffe D."/>
            <person name="Butler J."/>
            <person name="Alvarez P."/>
            <person name="Gnerre S."/>
            <person name="Grabherr M."/>
            <person name="Kleber M."/>
            <person name="Mauceli E."/>
            <person name="Brockman W."/>
            <person name="Young S."/>
            <person name="LaButti K."/>
            <person name="Sykes S."/>
            <person name="DeCaprio D."/>
            <person name="Crawford M."/>
            <person name="Koehrsen M."/>
            <person name="Engels R."/>
            <person name="Montgomery P."/>
            <person name="Pearson M."/>
            <person name="Howarth C."/>
            <person name="Larson L."/>
            <person name="White J."/>
            <person name="O'Leary S."/>
            <person name="Kodira C."/>
            <person name="Zeng Q."/>
            <person name="Yandava C."/>
            <person name="Alvarado L."/>
            <person name="Longcore J."/>
            <person name="James T."/>
        </authorList>
    </citation>
    <scope>NUCLEOTIDE SEQUENCE [LARGE SCALE GENOMIC DNA]</scope>
    <source>
        <strain evidence="2 3">JEL423</strain>
    </source>
</reference>
<evidence type="ECO:0000313" key="3">
    <source>
        <dbReference type="Proteomes" id="UP000077115"/>
    </source>
</evidence>
<dbReference type="AlphaFoldDB" id="A0A177WYY8"/>
<accession>A0A177WYY8</accession>